<evidence type="ECO:0000259" key="6">
    <source>
        <dbReference type="PROSITE" id="PS51918"/>
    </source>
</evidence>
<dbReference type="GO" id="GO:0046872">
    <property type="term" value="F:metal ion binding"/>
    <property type="evidence" value="ECO:0007669"/>
    <property type="project" value="UniProtKB-KW"/>
</dbReference>
<proteinExistence type="predicted"/>
<dbReference type="CDD" id="cd01335">
    <property type="entry name" value="Radical_SAM"/>
    <property type="match status" value="1"/>
</dbReference>
<evidence type="ECO:0000313" key="7">
    <source>
        <dbReference type="EMBL" id="MDH2171081.1"/>
    </source>
</evidence>
<keyword evidence="2" id="KW-0949">S-adenosyl-L-methionine</keyword>
<dbReference type="Pfam" id="PF04055">
    <property type="entry name" value="Radical_SAM"/>
    <property type="match status" value="1"/>
</dbReference>
<dbReference type="GO" id="GO:0003824">
    <property type="term" value="F:catalytic activity"/>
    <property type="evidence" value="ECO:0007669"/>
    <property type="project" value="InterPro"/>
</dbReference>
<evidence type="ECO:0000256" key="2">
    <source>
        <dbReference type="ARBA" id="ARBA00022691"/>
    </source>
</evidence>
<keyword evidence="4" id="KW-0408">Iron</keyword>
<evidence type="ECO:0000313" key="8">
    <source>
        <dbReference type="Proteomes" id="UP001162261"/>
    </source>
</evidence>
<accession>A0AA42XB49</accession>
<evidence type="ECO:0000256" key="5">
    <source>
        <dbReference type="ARBA" id="ARBA00023014"/>
    </source>
</evidence>
<dbReference type="Proteomes" id="UP001162261">
    <property type="component" value="Unassembled WGS sequence"/>
</dbReference>
<name>A0AA42XB49_ACIJO</name>
<dbReference type="PANTHER" id="PTHR11228:SF7">
    <property type="entry name" value="PQQA PEPTIDE CYCLASE"/>
    <property type="match status" value="1"/>
</dbReference>
<comment type="caution">
    <text evidence="7">The sequence shown here is derived from an EMBL/GenBank/DDBJ whole genome shotgun (WGS) entry which is preliminary data.</text>
</comment>
<dbReference type="PROSITE" id="PS51918">
    <property type="entry name" value="RADICAL_SAM"/>
    <property type="match status" value="1"/>
</dbReference>
<dbReference type="InterPro" id="IPR007197">
    <property type="entry name" value="rSAM"/>
</dbReference>
<feature type="domain" description="Radical SAM core" evidence="6">
    <location>
        <begin position="34"/>
        <end position="243"/>
    </location>
</feature>
<dbReference type="RefSeq" id="WP_130073942.1">
    <property type="nucleotide sequence ID" value="NZ_CP059080.1"/>
</dbReference>
<dbReference type="SUPFAM" id="SSF102114">
    <property type="entry name" value="Radical SAM enzymes"/>
    <property type="match status" value="1"/>
</dbReference>
<comment type="cofactor">
    <cofactor evidence="1">
        <name>[4Fe-4S] cluster</name>
        <dbReference type="ChEBI" id="CHEBI:49883"/>
    </cofactor>
</comment>
<sequence length="297" mass="33275">MKKRIGPDGIHFFDRTTGNNILIDECLLPKSEWSLAPRQVSIALTNICDLHCKFCYAPKIKATLSFDYLKKWLKEIDQLGTLGVGFGGGEPTLYPKFAQLCEFAANETDLAVTFTTHGHRLNDDLLADLKGNVHFIRISIDGVGATYEKFRGRKFDKLIERIERTRQITSLGFNVVINDLTIQELDKVTEIAEKFDISEVLLLPQQATETVKGLSKDSYEQMTKWIEGYGGETRLTISDIGLEANFICNPLLMETGLNAYAHIDALGFLKASSYSKSGQQIGEKSILDVLQLLKECK</sequence>
<keyword evidence="3" id="KW-0479">Metal-binding</keyword>
<dbReference type="GO" id="GO:0051536">
    <property type="term" value="F:iron-sulfur cluster binding"/>
    <property type="evidence" value="ECO:0007669"/>
    <property type="project" value="UniProtKB-KW"/>
</dbReference>
<dbReference type="InterPro" id="IPR050377">
    <property type="entry name" value="Radical_SAM_PqqE_MftC-like"/>
</dbReference>
<keyword evidence="5" id="KW-0411">Iron-sulfur</keyword>
<dbReference type="PANTHER" id="PTHR11228">
    <property type="entry name" value="RADICAL SAM DOMAIN PROTEIN"/>
    <property type="match status" value="1"/>
</dbReference>
<dbReference type="InterPro" id="IPR058240">
    <property type="entry name" value="rSAM_sf"/>
</dbReference>
<dbReference type="AlphaFoldDB" id="A0AA42XB49"/>
<evidence type="ECO:0000256" key="3">
    <source>
        <dbReference type="ARBA" id="ARBA00022723"/>
    </source>
</evidence>
<dbReference type="EMBL" id="JAOCLH010000001">
    <property type="protein sequence ID" value="MDH2171081.1"/>
    <property type="molecule type" value="Genomic_DNA"/>
</dbReference>
<protein>
    <submittedName>
        <fullName evidence="7">Radical SAM protein</fullName>
    </submittedName>
</protein>
<dbReference type="SFLD" id="SFLDG01067">
    <property type="entry name" value="SPASM/twitch_domain_containing"/>
    <property type="match status" value="1"/>
</dbReference>
<evidence type="ECO:0000256" key="4">
    <source>
        <dbReference type="ARBA" id="ARBA00023004"/>
    </source>
</evidence>
<dbReference type="Gene3D" id="3.20.20.70">
    <property type="entry name" value="Aldolase class I"/>
    <property type="match status" value="1"/>
</dbReference>
<dbReference type="InterPro" id="IPR013785">
    <property type="entry name" value="Aldolase_TIM"/>
</dbReference>
<reference evidence="7" key="1">
    <citation type="submission" date="2022-09" db="EMBL/GenBank/DDBJ databases">
        <title>Intensive care unit water sources are persistently colonized with multi-drug resistant bacteria and are the site of extensive horizontal gene transfer of antibiotic resistance genes.</title>
        <authorList>
            <person name="Diorio-Toth L."/>
        </authorList>
    </citation>
    <scope>NUCLEOTIDE SEQUENCE</scope>
    <source>
        <strain evidence="7">GD03649</strain>
    </source>
</reference>
<organism evidence="7 8">
    <name type="scientific">Acinetobacter johnsonii</name>
    <dbReference type="NCBI Taxonomy" id="40214"/>
    <lineage>
        <taxon>Bacteria</taxon>
        <taxon>Pseudomonadati</taxon>
        <taxon>Pseudomonadota</taxon>
        <taxon>Gammaproteobacteria</taxon>
        <taxon>Moraxellales</taxon>
        <taxon>Moraxellaceae</taxon>
        <taxon>Acinetobacter</taxon>
    </lineage>
</organism>
<evidence type="ECO:0000256" key="1">
    <source>
        <dbReference type="ARBA" id="ARBA00001966"/>
    </source>
</evidence>
<dbReference type="SFLD" id="SFLDS00029">
    <property type="entry name" value="Radical_SAM"/>
    <property type="match status" value="1"/>
</dbReference>
<gene>
    <name evidence="7" type="ORF">N5J46_01240</name>
</gene>